<sequence>MALNSSNVLLALKTLGITKRLQGFKEACVVSTSVSGFGIQFPLQWLPDQRDSNGQWEAPREEIEWLCHKIGEAAYLVRFTDGVTRKLDNMGFSLESRLFKADILTIEGTAVEDAFGWRVHSMIRVERGGAIKMVGESIATMDPIVEALAARPPRFGRVSSLRSLVAAGLSTRESAVGVKRGTRGEGSGYADKKRKRTEEGSRNTEIVSATVSQMEYKFP</sequence>
<dbReference type="WBParaSite" id="Csp11.Scaffold629.g9139.t1">
    <property type="protein sequence ID" value="Csp11.Scaffold629.g9139.t1"/>
    <property type="gene ID" value="Csp11.Scaffold629.g9139"/>
</dbReference>
<accession>A0A1I7UGN8</accession>
<protein>
    <submittedName>
        <fullName evidence="3">Mediator of RNA polymerase II transcription subunit 20</fullName>
    </submittedName>
</protein>
<keyword evidence="2" id="KW-1185">Reference proteome</keyword>
<name>A0A1I7UGN8_9PELO</name>
<dbReference type="AlphaFoldDB" id="A0A1I7UGN8"/>
<reference evidence="3" key="1">
    <citation type="submission" date="2016-11" db="UniProtKB">
        <authorList>
            <consortium name="WormBaseParasite"/>
        </authorList>
    </citation>
    <scope>IDENTIFICATION</scope>
</reference>
<feature type="region of interest" description="Disordered" evidence="1">
    <location>
        <begin position="177"/>
        <end position="204"/>
    </location>
</feature>
<evidence type="ECO:0000256" key="1">
    <source>
        <dbReference type="SAM" id="MobiDB-lite"/>
    </source>
</evidence>
<evidence type="ECO:0000313" key="2">
    <source>
        <dbReference type="Proteomes" id="UP000095282"/>
    </source>
</evidence>
<dbReference type="Proteomes" id="UP000095282">
    <property type="component" value="Unplaced"/>
</dbReference>
<evidence type="ECO:0000313" key="3">
    <source>
        <dbReference type="WBParaSite" id="Csp11.Scaffold629.g9139.t1"/>
    </source>
</evidence>
<organism evidence="2 3">
    <name type="scientific">Caenorhabditis tropicalis</name>
    <dbReference type="NCBI Taxonomy" id="1561998"/>
    <lineage>
        <taxon>Eukaryota</taxon>
        <taxon>Metazoa</taxon>
        <taxon>Ecdysozoa</taxon>
        <taxon>Nematoda</taxon>
        <taxon>Chromadorea</taxon>
        <taxon>Rhabditida</taxon>
        <taxon>Rhabditina</taxon>
        <taxon>Rhabditomorpha</taxon>
        <taxon>Rhabditoidea</taxon>
        <taxon>Rhabditidae</taxon>
        <taxon>Peloderinae</taxon>
        <taxon>Caenorhabditis</taxon>
    </lineage>
</organism>
<proteinExistence type="predicted"/>